<reference evidence="7" key="1">
    <citation type="submission" date="2021-02" db="EMBL/GenBank/DDBJ databases">
        <authorList>
            <person name="Dougan E. K."/>
            <person name="Rhodes N."/>
            <person name="Thang M."/>
            <person name="Chan C."/>
        </authorList>
    </citation>
    <scope>NUCLEOTIDE SEQUENCE</scope>
</reference>
<feature type="region of interest" description="Disordered" evidence="5">
    <location>
        <begin position="236"/>
        <end position="261"/>
    </location>
</feature>
<dbReference type="OrthoDB" id="2390104at2759"/>
<proteinExistence type="predicted"/>
<protein>
    <submittedName>
        <fullName evidence="7">Sarm1 protein</fullName>
    </submittedName>
</protein>
<dbReference type="GO" id="GO:0003953">
    <property type="term" value="F:NAD+ nucleosidase activity"/>
    <property type="evidence" value="ECO:0007669"/>
    <property type="project" value="InterPro"/>
</dbReference>
<dbReference type="SMART" id="SM00454">
    <property type="entry name" value="SAM"/>
    <property type="match status" value="1"/>
</dbReference>
<dbReference type="PANTHER" id="PTHR22998">
    <property type="entry name" value="SARM1"/>
    <property type="match status" value="1"/>
</dbReference>
<dbReference type="AlphaFoldDB" id="A0A812SRJ7"/>
<evidence type="ECO:0000256" key="5">
    <source>
        <dbReference type="SAM" id="MobiDB-lite"/>
    </source>
</evidence>
<keyword evidence="3" id="KW-0677">Repeat</keyword>
<dbReference type="GO" id="GO:0035591">
    <property type="term" value="F:signaling adaptor activity"/>
    <property type="evidence" value="ECO:0007669"/>
    <property type="project" value="InterPro"/>
</dbReference>
<dbReference type="InterPro" id="IPR039184">
    <property type="entry name" value="SARM1"/>
</dbReference>
<dbReference type="GO" id="GO:0034128">
    <property type="term" value="P:negative regulation of MyD88-independent toll-like receptor signaling pathway"/>
    <property type="evidence" value="ECO:0007669"/>
    <property type="project" value="InterPro"/>
</dbReference>
<gene>
    <name evidence="7" type="primary">Sarm1</name>
    <name evidence="7" type="ORF">SPIL2461_LOCUS12677</name>
</gene>
<dbReference type="InterPro" id="IPR001660">
    <property type="entry name" value="SAM"/>
</dbReference>
<evidence type="ECO:0000259" key="6">
    <source>
        <dbReference type="PROSITE" id="PS50105"/>
    </source>
</evidence>
<dbReference type="GO" id="GO:0048678">
    <property type="term" value="P:response to axon injury"/>
    <property type="evidence" value="ECO:0007669"/>
    <property type="project" value="InterPro"/>
</dbReference>
<comment type="subcellular location">
    <subcellularLocation>
        <location evidence="1">Cytoplasm</location>
    </subcellularLocation>
</comment>
<feature type="compositionally biased region" description="Polar residues" evidence="5">
    <location>
        <begin position="246"/>
        <end position="261"/>
    </location>
</feature>
<dbReference type="SUPFAM" id="SSF47769">
    <property type="entry name" value="SAM/Pointed domain"/>
    <property type="match status" value="1"/>
</dbReference>
<evidence type="ECO:0000313" key="7">
    <source>
        <dbReference type="EMBL" id="CAE7491816.1"/>
    </source>
</evidence>
<dbReference type="PANTHER" id="PTHR22998:SF1">
    <property type="entry name" value="NAD(+) HYDROLASE SARM1"/>
    <property type="match status" value="1"/>
</dbReference>
<dbReference type="Gene3D" id="3.40.50.11980">
    <property type="match status" value="1"/>
</dbReference>
<sequence length="269" mass="30546">MANVKSWTVDDVSRWLEQSGFQKFAEDFREQGVDGEVLLTLTSEELKDEFGMKLGDRKKMMERIENLKETFASLQISDPPNAEPSRSGTPSAEIEKLYLLDGRNIACQGGESFDKPNLRKLIKALNWHVEHRPDWKVSTFVYEALMDQWNDEYPNDARNLADRITTTPRREDVDKFIIRMAADAAKRGCLVKIVSNDNFREYIGEVKDFHFSEDWVRDHVVKFCFSAGSEDFIPADGVGEGHASDVGNSSVPEPEASTNATTRLRVQSC</sequence>
<feature type="domain" description="SAM" evidence="6">
    <location>
        <begin position="7"/>
        <end position="70"/>
    </location>
</feature>
<keyword evidence="2" id="KW-0963">Cytoplasm</keyword>
<keyword evidence="8" id="KW-1185">Reference proteome</keyword>
<organism evidence="7 8">
    <name type="scientific">Symbiodinium pilosum</name>
    <name type="common">Dinoflagellate</name>
    <dbReference type="NCBI Taxonomy" id="2952"/>
    <lineage>
        <taxon>Eukaryota</taxon>
        <taxon>Sar</taxon>
        <taxon>Alveolata</taxon>
        <taxon>Dinophyceae</taxon>
        <taxon>Suessiales</taxon>
        <taxon>Symbiodiniaceae</taxon>
        <taxon>Symbiodinium</taxon>
    </lineage>
</organism>
<accession>A0A812SRJ7</accession>
<dbReference type="PROSITE" id="PS50105">
    <property type="entry name" value="SAM_DOMAIN"/>
    <property type="match status" value="1"/>
</dbReference>
<dbReference type="Pfam" id="PF07647">
    <property type="entry name" value="SAM_2"/>
    <property type="match status" value="1"/>
</dbReference>
<name>A0A812SRJ7_SYMPI</name>
<dbReference type="Proteomes" id="UP000649617">
    <property type="component" value="Unassembled WGS sequence"/>
</dbReference>
<evidence type="ECO:0000256" key="2">
    <source>
        <dbReference type="ARBA" id="ARBA00022490"/>
    </source>
</evidence>
<keyword evidence="4" id="KW-0378">Hydrolase</keyword>
<dbReference type="GO" id="GO:0005737">
    <property type="term" value="C:cytoplasm"/>
    <property type="evidence" value="ECO:0007669"/>
    <property type="project" value="UniProtKB-SubCell"/>
</dbReference>
<evidence type="ECO:0000256" key="3">
    <source>
        <dbReference type="ARBA" id="ARBA00022737"/>
    </source>
</evidence>
<evidence type="ECO:0000256" key="4">
    <source>
        <dbReference type="ARBA" id="ARBA00022801"/>
    </source>
</evidence>
<evidence type="ECO:0000256" key="1">
    <source>
        <dbReference type="ARBA" id="ARBA00004496"/>
    </source>
</evidence>
<dbReference type="Gene3D" id="1.10.150.50">
    <property type="entry name" value="Transcription Factor, Ets-1"/>
    <property type="match status" value="1"/>
</dbReference>
<dbReference type="InterPro" id="IPR013761">
    <property type="entry name" value="SAM/pointed_sf"/>
</dbReference>
<dbReference type="EMBL" id="CAJNIZ010026446">
    <property type="protein sequence ID" value="CAE7491816.1"/>
    <property type="molecule type" value="Genomic_DNA"/>
</dbReference>
<evidence type="ECO:0000313" key="8">
    <source>
        <dbReference type="Proteomes" id="UP000649617"/>
    </source>
</evidence>
<comment type="caution">
    <text evidence="7">The sequence shown here is derived from an EMBL/GenBank/DDBJ whole genome shotgun (WGS) entry which is preliminary data.</text>
</comment>